<organism evidence="7 8">
    <name type="scientific">Mollisia scopiformis</name>
    <name type="common">Conifer needle endophyte fungus</name>
    <name type="synonym">Phialocephala scopiformis</name>
    <dbReference type="NCBI Taxonomy" id="149040"/>
    <lineage>
        <taxon>Eukaryota</taxon>
        <taxon>Fungi</taxon>
        <taxon>Dikarya</taxon>
        <taxon>Ascomycota</taxon>
        <taxon>Pezizomycotina</taxon>
        <taxon>Leotiomycetes</taxon>
        <taxon>Helotiales</taxon>
        <taxon>Mollisiaceae</taxon>
        <taxon>Mollisia</taxon>
    </lineage>
</organism>
<keyword evidence="4 6" id="KW-1133">Transmembrane helix</keyword>
<evidence type="ECO:0000256" key="2">
    <source>
        <dbReference type="ARBA" id="ARBA00008974"/>
    </source>
</evidence>
<name>A0A194XDC9_MOLSC</name>
<proteinExistence type="inferred from homology"/>
<feature type="transmembrane region" description="Helical" evidence="6">
    <location>
        <begin position="160"/>
        <end position="177"/>
    </location>
</feature>
<evidence type="ECO:0000256" key="4">
    <source>
        <dbReference type="ARBA" id="ARBA00022989"/>
    </source>
</evidence>
<keyword evidence="3 6" id="KW-0812">Transmembrane</keyword>
<dbReference type="Proteomes" id="UP000070700">
    <property type="component" value="Unassembled WGS sequence"/>
</dbReference>
<keyword evidence="5 6" id="KW-0472">Membrane</keyword>
<accession>A0A194XDC9</accession>
<feature type="transmembrane region" description="Helical" evidence="6">
    <location>
        <begin position="314"/>
        <end position="334"/>
    </location>
</feature>
<dbReference type="PANTHER" id="PTHR30618:SF2">
    <property type="entry name" value="ALLANTOIN PERMEASE-RELATED"/>
    <property type="match status" value="1"/>
</dbReference>
<dbReference type="CDD" id="cd11482">
    <property type="entry name" value="SLC-NCS1sbd_NRT1-like"/>
    <property type="match status" value="1"/>
</dbReference>
<feature type="transmembrane region" description="Helical" evidence="6">
    <location>
        <begin position="120"/>
        <end position="140"/>
    </location>
</feature>
<feature type="transmembrane region" description="Helical" evidence="6">
    <location>
        <begin position="464"/>
        <end position="486"/>
    </location>
</feature>
<evidence type="ECO:0000256" key="3">
    <source>
        <dbReference type="ARBA" id="ARBA00022692"/>
    </source>
</evidence>
<comment type="similarity">
    <text evidence="2">Belongs to the purine-cytosine permease (2.A.39) family.</text>
</comment>
<feature type="transmembrane region" description="Helical" evidence="6">
    <location>
        <begin position="385"/>
        <end position="404"/>
    </location>
</feature>
<feature type="transmembrane region" description="Helical" evidence="6">
    <location>
        <begin position="184"/>
        <end position="204"/>
    </location>
</feature>
<protein>
    <recommendedName>
        <fullName evidence="9">Uracil permease</fullName>
    </recommendedName>
</protein>
<dbReference type="RefSeq" id="XP_018072511.1">
    <property type="nucleotide sequence ID" value="XM_018216846.1"/>
</dbReference>
<dbReference type="GO" id="GO:0005886">
    <property type="term" value="C:plasma membrane"/>
    <property type="evidence" value="ECO:0007669"/>
    <property type="project" value="TreeGrafter"/>
</dbReference>
<feature type="transmembrane region" description="Helical" evidence="6">
    <location>
        <begin position="355"/>
        <end position="373"/>
    </location>
</feature>
<comment type="subcellular location">
    <subcellularLocation>
        <location evidence="1">Membrane</location>
        <topology evidence="1">Multi-pass membrane protein</topology>
    </subcellularLocation>
</comment>
<evidence type="ECO:0000256" key="1">
    <source>
        <dbReference type="ARBA" id="ARBA00004141"/>
    </source>
</evidence>
<evidence type="ECO:0000313" key="7">
    <source>
        <dbReference type="EMBL" id="KUJ18156.1"/>
    </source>
</evidence>
<dbReference type="PANTHER" id="PTHR30618">
    <property type="entry name" value="NCS1 FAMILY PURINE/PYRIMIDINE TRANSPORTER"/>
    <property type="match status" value="1"/>
</dbReference>
<dbReference type="KEGG" id="psco:LY89DRAFT_696561"/>
<dbReference type="InParanoid" id="A0A194XDC9"/>
<dbReference type="GO" id="GO:0015205">
    <property type="term" value="F:nucleobase transmembrane transporter activity"/>
    <property type="evidence" value="ECO:0007669"/>
    <property type="project" value="TreeGrafter"/>
</dbReference>
<dbReference type="GeneID" id="28826572"/>
<dbReference type="EMBL" id="KQ947413">
    <property type="protein sequence ID" value="KUJ18156.1"/>
    <property type="molecule type" value="Genomic_DNA"/>
</dbReference>
<feature type="transmembrane region" description="Helical" evidence="6">
    <location>
        <begin position="224"/>
        <end position="244"/>
    </location>
</feature>
<dbReference type="InterPro" id="IPR045225">
    <property type="entry name" value="Uracil/uridine/allantoin_perm"/>
</dbReference>
<dbReference type="FunFam" id="1.10.4160.10:FF:000001">
    <property type="entry name" value="Uracil permease, putative"/>
    <property type="match status" value="1"/>
</dbReference>
<feature type="transmembrane region" description="Helical" evidence="6">
    <location>
        <begin position="80"/>
        <end position="100"/>
    </location>
</feature>
<dbReference type="Gene3D" id="1.10.4160.10">
    <property type="entry name" value="Hydantoin permease"/>
    <property type="match status" value="1"/>
</dbReference>
<evidence type="ECO:0000256" key="5">
    <source>
        <dbReference type="ARBA" id="ARBA00023136"/>
    </source>
</evidence>
<dbReference type="FunCoup" id="A0A194XDC9">
    <property type="interactions" value="634"/>
</dbReference>
<reference evidence="7 8" key="1">
    <citation type="submission" date="2015-10" db="EMBL/GenBank/DDBJ databases">
        <title>Full genome of DAOMC 229536 Phialocephala scopiformis, a fungal endophyte of spruce producing the potent anti-insectan compound rugulosin.</title>
        <authorList>
            <consortium name="DOE Joint Genome Institute"/>
            <person name="Walker A.K."/>
            <person name="Frasz S.L."/>
            <person name="Seifert K.A."/>
            <person name="Miller J.D."/>
            <person name="Mondo S.J."/>
            <person name="Labutti K."/>
            <person name="Lipzen A."/>
            <person name="Dockter R."/>
            <person name="Kennedy M."/>
            <person name="Grigoriev I.V."/>
            <person name="Spatafora J.W."/>
        </authorList>
    </citation>
    <scope>NUCLEOTIDE SEQUENCE [LARGE SCALE GENOMIC DNA]</scope>
    <source>
        <strain evidence="7 8">CBS 120377</strain>
    </source>
</reference>
<feature type="transmembrane region" description="Helical" evidence="6">
    <location>
        <begin position="434"/>
        <end position="452"/>
    </location>
</feature>
<evidence type="ECO:0000256" key="6">
    <source>
        <dbReference type="SAM" id="Phobius"/>
    </source>
</evidence>
<keyword evidence="8" id="KW-1185">Reference proteome</keyword>
<evidence type="ECO:0008006" key="9">
    <source>
        <dbReference type="Google" id="ProtNLM"/>
    </source>
</evidence>
<dbReference type="AlphaFoldDB" id="A0A194XDC9"/>
<feature type="transmembrane region" description="Helical" evidence="6">
    <location>
        <begin position="46"/>
        <end position="68"/>
    </location>
</feature>
<dbReference type="InterPro" id="IPR001248">
    <property type="entry name" value="Pur-cyt_permease"/>
</dbReference>
<feature type="transmembrane region" description="Helical" evidence="6">
    <location>
        <begin position="264"/>
        <end position="289"/>
    </location>
</feature>
<gene>
    <name evidence="7" type="ORF">LY89DRAFT_696561</name>
</gene>
<evidence type="ECO:0000313" key="8">
    <source>
        <dbReference type="Proteomes" id="UP000070700"/>
    </source>
</evidence>
<sequence length="538" mass="59529">MEKVKRTKFAYLVDKLAVESEPGLTNAQLMLNNHDLKPVEPQRRQWGAWNFVGFWVADSFNINTWMISSSMIVQPSDLSWWQSWLCVWLGYSIAACFVVLTGRIGATYHISFPVVTRSSFGVWAWIGGECIRLMICAIWPSFYNIPNGIPSSGTNTRDFVSFFIFWLVSLPAIWFPVHKIRHLFTVKAYVVPTAGVAFFIWAIVRAHGIGPITRQPNTSHGSAMAWAMVSGIMSAIANFATLIVNDPDFARSARKPRDAIWSQLITIPVGFAVTSFIGIIVSSSSTIIFHGEPIWNPLNLLQSFLNEGTSGDRVGVFFIALAFSLAQLGTNIAANSVSAGTDMSALLPRYLNIRRGGYVCALVGLVICPWNLLSSANNFTTYLSAYSVFLSSIAGVIVSDYYLVRKGYLQIKDLYSAKCSSPYYYWYGIHWRGYAAYIAGILINIVGFVGAIGKPVPAGATYIYRLNFFCGFIVAGGAYWILCMVWKVPATSDVWMEVGDEIEDVSMAYDASSDYDEESIAGGEVHSRSDRVTLCNGV</sequence>
<dbReference type="Pfam" id="PF02133">
    <property type="entry name" value="Transp_cyt_pur"/>
    <property type="match status" value="1"/>
</dbReference>
<dbReference type="OrthoDB" id="2018619at2759"/>